<feature type="compositionally biased region" description="Polar residues" evidence="4">
    <location>
        <begin position="404"/>
        <end position="422"/>
    </location>
</feature>
<dbReference type="OrthoDB" id="61110at2759"/>
<dbReference type="EMBL" id="LSSK01001454">
    <property type="protein sequence ID" value="OMH79684.1"/>
    <property type="molecule type" value="Genomic_DNA"/>
</dbReference>
<keyword evidence="1" id="KW-0344">Guanine-nucleotide releasing factor</keyword>
<feature type="region of interest" description="Disordered" evidence="4">
    <location>
        <begin position="402"/>
        <end position="439"/>
    </location>
</feature>
<feature type="repeat" description="RCC1" evidence="3">
    <location>
        <begin position="339"/>
        <end position="395"/>
    </location>
</feature>
<feature type="repeat" description="RCC1" evidence="3">
    <location>
        <begin position="123"/>
        <end position="180"/>
    </location>
</feature>
<feature type="compositionally biased region" description="Basic and acidic residues" evidence="4">
    <location>
        <begin position="425"/>
        <end position="435"/>
    </location>
</feature>
<dbReference type="GO" id="GO:0005085">
    <property type="term" value="F:guanyl-nucleotide exchange factor activity"/>
    <property type="evidence" value="ECO:0007669"/>
    <property type="project" value="TreeGrafter"/>
</dbReference>
<proteinExistence type="predicted"/>
<evidence type="ECO:0000259" key="5">
    <source>
        <dbReference type="Pfam" id="PF25390"/>
    </source>
</evidence>
<dbReference type="GO" id="GO:0005737">
    <property type="term" value="C:cytoplasm"/>
    <property type="evidence" value="ECO:0007669"/>
    <property type="project" value="TreeGrafter"/>
</dbReference>
<feature type="repeat" description="RCC1" evidence="3">
    <location>
        <begin position="469"/>
        <end position="522"/>
    </location>
</feature>
<feature type="compositionally biased region" description="Basic and acidic residues" evidence="4">
    <location>
        <begin position="57"/>
        <end position="75"/>
    </location>
</feature>
<evidence type="ECO:0000313" key="6">
    <source>
        <dbReference type="EMBL" id="OMH79684.1"/>
    </source>
</evidence>
<dbReference type="AlphaFoldDB" id="A0A1R1PG97"/>
<dbReference type="InterPro" id="IPR051553">
    <property type="entry name" value="Ran_GTPase-activating"/>
</dbReference>
<accession>A0A1R1PG97</accession>
<dbReference type="InterPro" id="IPR009091">
    <property type="entry name" value="RCC1/BLIP-II"/>
</dbReference>
<dbReference type="PANTHER" id="PTHR45982">
    <property type="entry name" value="REGULATOR OF CHROMOSOME CONDENSATION"/>
    <property type="match status" value="1"/>
</dbReference>
<feature type="repeat" description="RCC1" evidence="3">
    <location>
        <begin position="286"/>
        <end position="338"/>
    </location>
</feature>
<sequence>MVVSKKTRAAAKNMKRTNSHLSTDAPEKSAKEPQGRSNKRQKVEADALAVSKVSKSAAKETQAKKEAKVKTEAKKKGNVKANKSAKGTKRKSIEGAGKAIHWIPKRVHKGEEREVFERSKASGKAFVFGNGDCGQLGLGTDMIERKKPFMVGKGDEDRFGKEVIVDIASGGLHTIAITNEGKLWSWGCNDQRALGRGGEEYLPGKVEGVEDVEFVKVACGDSVTVGLTVDGKVYAWGTFRSAEGIMGYSENTKIQSVPLQIPELTNEKIVDISAGVDHVVALSAYGEVYCWGNGQQFQLGRRVLERRKKAGLVPERLKLKDIVKIGTGAYHSFAYSSDGVLYSWGLNNFNQCGLRTADGGNNEVIVEPTEVASLKGQKLVKMAGGEHHSLVMNDQGELFAFGRSDSSQTGLPPSEQNAQSNEDSSENKDGEELSVHKKSVKLPTKIPNIPKVIDFSCGSNHNLAITEDKKLYSWGYGEMLQCGNGEEEDVSTPTLVEGQKIDGLEILKISAGGQHSAIVVSTSS</sequence>
<dbReference type="PROSITE" id="PS50012">
    <property type="entry name" value="RCC1_3"/>
    <property type="match status" value="7"/>
</dbReference>
<dbReference type="Gene3D" id="2.130.10.30">
    <property type="entry name" value="Regulator of chromosome condensation 1/beta-lactamase-inhibitor protein II"/>
    <property type="match status" value="1"/>
</dbReference>
<feature type="repeat" description="RCC1" evidence="3">
    <location>
        <begin position="396"/>
        <end position="468"/>
    </location>
</feature>
<dbReference type="PRINTS" id="PR00633">
    <property type="entry name" value="RCCNDNSATION"/>
</dbReference>
<feature type="compositionally biased region" description="Basic residues" evidence="4">
    <location>
        <begin position="1"/>
        <end position="18"/>
    </location>
</feature>
<protein>
    <submittedName>
        <fullName evidence="7">Protein pim1</fullName>
    </submittedName>
</protein>
<dbReference type="Pfam" id="PF25390">
    <property type="entry name" value="WD40_RLD"/>
    <property type="match status" value="1"/>
</dbReference>
<evidence type="ECO:0000256" key="2">
    <source>
        <dbReference type="ARBA" id="ARBA00022737"/>
    </source>
</evidence>
<evidence type="ECO:0000313" key="7">
    <source>
        <dbReference type="EMBL" id="OMH79958.1"/>
    </source>
</evidence>
<dbReference type="PANTHER" id="PTHR45982:SF1">
    <property type="entry name" value="REGULATOR OF CHROMOSOME CONDENSATION"/>
    <property type="match status" value="1"/>
</dbReference>
<dbReference type="InterPro" id="IPR058923">
    <property type="entry name" value="RCC1-like_dom"/>
</dbReference>
<dbReference type="SUPFAM" id="SSF50985">
    <property type="entry name" value="RCC1/BLIP-II"/>
    <property type="match status" value="1"/>
</dbReference>
<evidence type="ECO:0000313" key="8">
    <source>
        <dbReference type="Proteomes" id="UP000188320"/>
    </source>
</evidence>
<comment type="caution">
    <text evidence="7">The sequence shown here is derived from an EMBL/GenBank/DDBJ whole genome shotgun (WGS) entry which is preliminary data.</text>
</comment>
<feature type="repeat" description="RCC1" evidence="3">
    <location>
        <begin position="181"/>
        <end position="230"/>
    </location>
</feature>
<gene>
    <name evidence="7" type="ORF">AX774_g6611</name>
    <name evidence="6" type="ORF">AX774_g6899</name>
</gene>
<evidence type="ECO:0000256" key="1">
    <source>
        <dbReference type="ARBA" id="ARBA00022658"/>
    </source>
</evidence>
<dbReference type="Proteomes" id="UP000188320">
    <property type="component" value="Unassembled WGS sequence"/>
</dbReference>
<feature type="region of interest" description="Disordered" evidence="4">
    <location>
        <begin position="1"/>
        <end position="94"/>
    </location>
</feature>
<keyword evidence="8" id="KW-1185">Reference proteome</keyword>
<reference evidence="8" key="2">
    <citation type="submission" date="2017-01" db="EMBL/GenBank/DDBJ databases">
        <authorList>
            <person name="Wang Y."/>
            <person name="White M."/>
            <person name="Kvist S."/>
            <person name="Moncalvo J.-M."/>
        </authorList>
    </citation>
    <scope>NUCLEOTIDE SEQUENCE [LARGE SCALE GENOMIC DNA]</scope>
    <source>
        <strain evidence="8">COL-18-3</strain>
    </source>
</reference>
<name>A0A1R1PG97_ZANCU</name>
<evidence type="ECO:0000256" key="4">
    <source>
        <dbReference type="SAM" id="MobiDB-lite"/>
    </source>
</evidence>
<feature type="repeat" description="RCC1" evidence="3">
    <location>
        <begin position="231"/>
        <end position="285"/>
    </location>
</feature>
<dbReference type="PROSITE" id="PS00626">
    <property type="entry name" value="RCC1_2"/>
    <property type="match status" value="2"/>
</dbReference>
<dbReference type="InterPro" id="IPR000408">
    <property type="entry name" value="Reg_chr_condens"/>
</dbReference>
<organism evidence="7 8">
    <name type="scientific">Zancudomyces culisetae</name>
    <name type="common">Gut fungus</name>
    <name type="synonym">Smittium culisetae</name>
    <dbReference type="NCBI Taxonomy" id="1213189"/>
    <lineage>
        <taxon>Eukaryota</taxon>
        <taxon>Fungi</taxon>
        <taxon>Fungi incertae sedis</taxon>
        <taxon>Zoopagomycota</taxon>
        <taxon>Kickxellomycotina</taxon>
        <taxon>Harpellomycetes</taxon>
        <taxon>Harpellales</taxon>
        <taxon>Legeriomycetaceae</taxon>
        <taxon>Zancudomyces</taxon>
    </lineage>
</organism>
<feature type="domain" description="RCC1-like" evidence="5">
    <location>
        <begin position="125"/>
        <end position="518"/>
    </location>
</feature>
<reference evidence="7" key="1">
    <citation type="submission" date="2017-01" db="EMBL/GenBank/DDBJ databases">
        <authorList>
            <person name="Mah S.A."/>
            <person name="Swanson W.J."/>
            <person name="Moy G.W."/>
            <person name="Vacquier V.D."/>
        </authorList>
    </citation>
    <scope>NUCLEOTIDE SEQUENCE [LARGE SCALE GENOMIC DNA]</scope>
    <source>
        <strain evidence="7">COL-18-3</strain>
    </source>
</reference>
<keyword evidence="2" id="KW-0677">Repeat</keyword>
<feature type="compositionally biased region" description="Basic and acidic residues" evidence="4">
    <location>
        <begin position="25"/>
        <end position="34"/>
    </location>
</feature>
<dbReference type="EMBL" id="LSSK01001349">
    <property type="protein sequence ID" value="OMH79958.1"/>
    <property type="molecule type" value="Genomic_DNA"/>
</dbReference>
<evidence type="ECO:0000256" key="3">
    <source>
        <dbReference type="PROSITE-ProRule" id="PRU00235"/>
    </source>
</evidence>